<feature type="region of interest" description="Disordered" evidence="1">
    <location>
        <begin position="95"/>
        <end position="117"/>
    </location>
</feature>
<evidence type="ECO:0008006" key="4">
    <source>
        <dbReference type="Google" id="ProtNLM"/>
    </source>
</evidence>
<dbReference type="InterPro" id="IPR038232">
    <property type="entry name" value="PknH-like_Extracell_sf"/>
</dbReference>
<organism evidence="2 3">
    <name type="scientific">Microbacterium algeriense</name>
    <dbReference type="NCBI Taxonomy" id="2615184"/>
    <lineage>
        <taxon>Bacteria</taxon>
        <taxon>Bacillati</taxon>
        <taxon>Actinomycetota</taxon>
        <taxon>Actinomycetes</taxon>
        <taxon>Micrococcales</taxon>
        <taxon>Microbacteriaceae</taxon>
        <taxon>Microbacterium</taxon>
    </lineage>
</organism>
<comment type="caution">
    <text evidence="2">The sequence shown here is derived from an EMBL/GenBank/DDBJ whole genome shotgun (WGS) entry which is preliminary data.</text>
</comment>
<reference evidence="3" key="1">
    <citation type="submission" date="2019-09" db="EMBL/GenBank/DDBJ databases">
        <title>Whole genome sequencing of Microbacterium maritypicum.</title>
        <authorList>
            <person name="Lenchi N."/>
        </authorList>
    </citation>
    <scope>NUCLEOTIDE SEQUENCE [LARGE SCALE GENOMIC DNA]</scope>
    <source>
        <strain evidence="3">G1</strain>
    </source>
</reference>
<dbReference type="Gene3D" id="3.40.1000.70">
    <property type="entry name" value="PknH-like extracellular domain"/>
    <property type="match status" value="1"/>
</dbReference>
<sequence>MHASRSAPSSARPTATDACTGRICPVWHGVVIVPVSTSPQAAGRAASPSSLLSGGRRPAAHVSIGGSMSRSRSVITTTVGVAAVGALLAMAGCAPAPQSTPTAQPTPSESATPDPYAGPLDFVGDELDWFLPAAAEIADMLPSVGDVSAPSSSLIAISDGGGPVASPAACNALLAEAALGSVGARTITWTTAARPERDGWLHVLQFADEAAAQARMDQYAQAADQCVEFEYEDASSFVSSSAEGEGGVRAIAGSLTVPRGSDDGWNQYKGYASVGNVIVSFWQPFGGEPDFDTAQAAALLRDRASEARAMLIDELTANPPTPAPTPAAADPSAPWGEWEISAAGVGPVPLGVDVAEAIAAVPGAHVEESDWGGPTRLIAADGSASLLLWADDDDVVSGISVGAANVSGDRTHDGAALPAAGGVRVGDPVSAAIAAFPEGTTSRVVSSGEFFYESASRDGITLRFRADREATDPAAVITGILVEDAKLRTPLNFG</sequence>
<keyword evidence="3" id="KW-1185">Reference proteome</keyword>
<name>A0ABQ6V2E1_9MICO</name>
<evidence type="ECO:0000256" key="1">
    <source>
        <dbReference type="SAM" id="MobiDB-lite"/>
    </source>
</evidence>
<dbReference type="Proteomes" id="UP000478836">
    <property type="component" value="Unassembled WGS sequence"/>
</dbReference>
<feature type="compositionally biased region" description="Low complexity" evidence="1">
    <location>
        <begin position="95"/>
        <end position="113"/>
    </location>
</feature>
<gene>
    <name evidence="2" type="ORF">F6A08_17435</name>
</gene>
<evidence type="ECO:0000313" key="3">
    <source>
        <dbReference type="Proteomes" id="UP000478836"/>
    </source>
</evidence>
<dbReference type="EMBL" id="WAAO01000004">
    <property type="protein sequence ID" value="KAB1861454.1"/>
    <property type="molecule type" value="Genomic_DNA"/>
</dbReference>
<evidence type="ECO:0000313" key="2">
    <source>
        <dbReference type="EMBL" id="KAB1861454.1"/>
    </source>
</evidence>
<accession>A0ABQ6V2E1</accession>
<feature type="region of interest" description="Disordered" evidence="1">
    <location>
        <begin position="39"/>
        <end position="67"/>
    </location>
</feature>
<proteinExistence type="predicted"/>
<protein>
    <recommendedName>
        <fullName evidence="4">PknH-like extracellular domain-containing protein</fullName>
    </recommendedName>
</protein>